<name>A0ABU4NVG1_9ACTN</name>
<feature type="region of interest" description="Disordered" evidence="8">
    <location>
        <begin position="1"/>
        <end position="52"/>
    </location>
</feature>
<feature type="domain" description="ABC transmembrane type-1" evidence="9">
    <location>
        <begin position="115"/>
        <end position="328"/>
    </location>
</feature>
<feature type="transmembrane region" description="Helical" evidence="7">
    <location>
        <begin position="259"/>
        <end position="281"/>
    </location>
</feature>
<dbReference type="Gene3D" id="1.10.3720.10">
    <property type="entry name" value="MetI-like"/>
    <property type="match status" value="1"/>
</dbReference>
<dbReference type="InterPro" id="IPR035906">
    <property type="entry name" value="MetI-like_sf"/>
</dbReference>
<feature type="transmembrane region" description="Helical" evidence="7">
    <location>
        <begin position="152"/>
        <end position="171"/>
    </location>
</feature>
<dbReference type="GeneID" id="96268578"/>
<organism evidence="10 11">
    <name type="scientific">Streptomyces europaeiscabiei</name>
    <dbReference type="NCBI Taxonomy" id="146819"/>
    <lineage>
        <taxon>Bacteria</taxon>
        <taxon>Bacillati</taxon>
        <taxon>Actinomycetota</taxon>
        <taxon>Actinomycetes</taxon>
        <taxon>Kitasatosporales</taxon>
        <taxon>Streptomycetaceae</taxon>
        <taxon>Streptomyces</taxon>
    </lineage>
</organism>
<dbReference type="Pfam" id="PF00528">
    <property type="entry name" value="BPD_transp_1"/>
    <property type="match status" value="1"/>
</dbReference>
<keyword evidence="6 7" id="KW-0472">Membrane</keyword>
<feature type="compositionally biased region" description="Low complexity" evidence="8">
    <location>
        <begin position="9"/>
        <end position="20"/>
    </location>
</feature>
<dbReference type="PANTHER" id="PTHR30193">
    <property type="entry name" value="ABC TRANSPORTER PERMEASE PROTEIN"/>
    <property type="match status" value="1"/>
</dbReference>
<sequence>MSTHSVITASDPGAAAGDAAKSTGVVPSRARSRSARRPGAGGRGSGRRSRATTSPLVTRLALVPALVLLAVFVLGAIVQTVRISTTDWVGFGPMHSVGLDNYRTVLKSSDTYQSLGVTLVYAAASAVATIVISSLLAAAVSHGVKGGRFYRVIWFLPGVAPAAAVSIFWTASFQPHSGGVNQVLGHIGLGNAHAWLGDASTAVWPVVFVTVWAGVGFAFLLLLGAMEQVPVSIYEAARIDGASTARQFFSMTLPMIRPVFVMTALLEFMWAFNGFTTVWAMTQGGPGTATSILPVRIYREALLKGQFGPASALAVLSAVVLIAVGLVGVRASRSKEA</sequence>
<accession>A0ABU4NVG1</accession>
<evidence type="ECO:0000259" key="9">
    <source>
        <dbReference type="PROSITE" id="PS50928"/>
    </source>
</evidence>
<feature type="transmembrane region" description="Helical" evidence="7">
    <location>
        <begin position="202"/>
        <end position="223"/>
    </location>
</feature>
<comment type="caution">
    <text evidence="10">The sequence shown here is derived from an EMBL/GenBank/DDBJ whole genome shotgun (WGS) entry which is preliminary data.</text>
</comment>
<keyword evidence="5 7" id="KW-1133">Transmembrane helix</keyword>
<dbReference type="Proteomes" id="UP001271274">
    <property type="component" value="Unassembled WGS sequence"/>
</dbReference>
<comment type="similarity">
    <text evidence="7">Belongs to the binding-protein-dependent transport system permease family.</text>
</comment>
<dbReference type="InterPro" id="IPR051393">
    <property type="entry name" value="ABC_transporter_permease"/>
</dbReference>
<evidence type="ECO:0000256" key="6">
    <source>
        <dbReference type="ARBA" id="ARBA00023136"/>
    </source>
</evidence>
<dbReference type="InterPro" id="IPR000515">
    <property type="entry name" value="MetI-like"/>
</dbReference>
<evidence type="ECO:0000256" key="8">
    <source>
        <dbReference type="SAM" id="MobiDB-lite"/>
    </source>
</evidence>
<dbReference type="PANTHER" id="PTHR30193:SF37">
    <property type="entry name" value="INNER MEMBRANE ABC TRANSPORTER PERMEASE PROTEIN YCJO"/>
    <property type="match status" value="1"/>
</dbReference>
<gene>
    <name evidence="10" type="ORF">PV662_44285</name>
</gene>
<evidence type="ECO:0000256" key="7">
    <source>
        <dbReference type="RuleBase" id="RU363032"/>
    </source>
</evidence>
<evidence type="ECO:0000313" key="10">
    <source>
        <dbReference type="EMBL" id="MDX3706581.1"/>
    </source>
</evidence>
<evidence type="ECO:0000256" key="4">
    <source>
        <dbReference type="ARBA" id="ARBA00022692"/>
    </source>
</evidence>
<keyword evidence="4 7" id="KW-0812">Transmembrane</keyword>
<reference evidence="10 11" key="1">
    <citation type="journal article" date="2023" name="Microb. Genom.">
        <title>Mesoterricola silvestris gen. nov., sp. nov., Mesoterricola sediminis sp. nov., Geothrix oryzae sp. nov., Geothrix edaphica sp. nov., Geothrix rubra sp. nov., and Geothrix limicola sp. nov., six novel members of Acidobacteriota isolated from soils.</title>
        <authorList>
            <person name="Weisberg A.J."/>
            <person name="Pearce E."/>
            <person name="Kramer C.G."/>
            <person name="Chang J.H."/>
            <person name="Clarke C.R."/>
        </authorList>
    </citation>
    <scope>NUCLEOTIDE SEQUENCE [LARGE SCALE GENOMIC DNA]</scope>
    <source>
        <strain evidence="10 11">ID09-01A</strain>
    </source>
</reference>
<keyword evidence="3" id="KW-1003">Cell membrane</keyword>
<evidence type="ECO:0000256" key="1">
    <source>
        <dbReference type="ARBA" id="ARBA00004651"/>
    </source>
</evidence>
<dbReference type="CDD" id="cd06261">
    <property type="entry name" value="TM_PBP2"/>
    <property type="match status" value="1"/>
</dbReference>
<dbReference type="EMBL" id="JARAYU010000030">
    <property type="protein sequence ID" value="MDX3706581.1"/>
    <property type="molecule type" value="Genomic_DNA"/>
</dbReference>
<dbReference type="PROSITE" id="PS50928">
    <property type="entry name" value="ABC_TM1"/>
    <property type="match status" value="1"/>
</dbReference>
<dbReference type="RefSeq" id="WP_231884873.1">
    <property type="nucleotide sequence ID" value="NZ_CP108079.1"/>
</dbReference>
<feature type="transmembrane region" description="Helical" evidence="7">
    <location>
        <begin position="119"/>
        <end position="140"/>
    </location>
</feature>
<dbReference type="SUPFAM" id="SSF161098">
    <property type="entry name" value="MetI-like"/>
    <property type="match status" value="1"/>
</dbReference>
<keyword evidence="11" id="KW-1185">Reference proteome</keyword>
<protein>
    <submittedName>
        <fullName evidence="10">Sugar ABC transporter permease</fullName>
    </submittedName>
</protein>
<evidence type="ECO:0000256" key="5">
    <source>
        <dbReference type="ARBA" id="ARBA00022989"/>
    </source>
</evidence>
<evidence type="ECO:0000313" key="11">
    <source>
        <dbReference type="Proteomes" id="UP001271274"/>
    </source>
</evidence>
<feature type="transmembrane region" description="Helical" evidence="7">
    <location>
        <begin position="310"/>
        <end position="329"/>
    </location>
</feature>
<evidence type="ECO:0000256" key="2">
    <source>
        <dbReference type="ARBA" id="ARBA00022448"/>
    </source>
</evidence>
<proteinExistence type="inferred from homology"/>
<evidence type="ECO:0000256" key="3">
    <source>
        <dbReference type="ARBA" id="ARBA00022475"/>
    </source>
</evidence>
<feature type="transmembrane region" description="Helical" evidence="7">
    <location>
        <begin position="56"/>
        <end position="78"/>
    </location>
</feature>
<comment type="subcellular location">
    <subcellularLocation>
        <location evidence="1 7">Cell membrane</location>
        <topology evidence="1 7">Multi-pass membrane protein</topology>
    </subcellularLocation>
</comment>
<keyword evidence="2 7" id="KW-0813">Transport</keyword>